<evidence type="ECO:0000313" key="1">
    <source>
        <dbReference type="EMBL" id="GIJ73470.1"/>
    </source>
</evidence>
<comment type="caution">
    <text evidence="1">The sequence shown here is derived from an EMBL/GenBank/DDBJ whole genome shotgun (WGS) entry which is preliminary data.</text>
</comment>
<accession>A0A8J4A410</accession>
<protein>
    <submittedName>
        <fullName evidence="1">Uncharacterized protein</fullName>
    </submittedName>
</protein>
<sequence length="244" mass="26940">MTLTTEPMHARQRPPDRLARLFDGGWPEFIHHDAETDRYLGRVRELFRDLELVVLDDDVPVAAGWAVPLRWDGTVGDLPAGYTDSLARALRVHDAGEPGDTLAMLAVQVRSDVRGRGLAGAALTALRDLAGPTGCARVICPVRPTLKARYPLTPIDRFATWTRPDGEPLDPWIRTHTRLGARILAPAPRSQVITGTVAEWETWTGMVFPDTGDYVIPDGLTTLRVDVAADTGVYVEPNVWLRHL</sequence>
<dbReference type="RefSeq" id="WP_239160885.1">
    <property type="nucleotide sequence ID" value="NZ_BOPH01000115.1"/>
</dbReference>
<gene>
    <name evidence="1" type="ORF">Voc01_083870</name>
</gene>
<dbReference type="EMBL" id="BOPH01000115">
    <property type="protein sequence ID" value="GIJ73470.1"/>
    <property type="molecule type" value="Genomic_DNA"/>
</dbReference>
<dbReference type="InterPro" id="IPR016181">
    <property type="entry name" value="Acyl_CoA_acyltransferase"/>
</dbReference>
<evidence type="ECO:0000313" key="2">
    <source>
        <dbReference type="Proteomes" id="UP000635606"/>
    </source>
</evidence>
<dbReference type="Proteomes" id="UP000635606">
    <property type="component" value="Unassembled WGS sequence"/>
</dbReference>
<organism evidence="1 2">
    <name type="scientific">Virgisporangium ochraceum</name>
    <dbReference type="NCBI Taxonomy" id="65505"/>
    <lineage>
        <taxon>Bacteria</taxon>
        <taxon>Bacillati</taxon>
        <taxon>Actinomycetota</taxon>
        <taxon>Actinomycetes</taxon>
        <taxon>Micromonosporales</taxon>
        <taxon>Micromonosporaceae</taxon>
        <taxon>Virgisporangium</taxon>
    </lineage>
</organism>
<keyword evidence="2" id="KW-1185">Reference proteome</keyword>
<proteinExistence type="predicted"/>
<dbReference type="AlphaFoldDB" id="A0A8J4A410"/>
<dbReference type="Gene3D" id="3.40.630.30">
    <property type="match status" value="1"/>
</dbReference>
<reference evidence="1" key="1">
    <citation type="submission" date="2021-01" db="EMBL/GenBank/DDBJ databases">
        <title>Whole genome shotgun sequence of Virgisporangium ochraceum NBRC 16418.</title>
        <authorList>
            <person name="Komaki H."/>
            <person name="Tamura T."/>
        </authorList>
    </citation>
    <scope>NUCLEOTIDE SEQUENCE</scope>
    <source>
        <strain evidence="1">NBRC 16418</strain>
    </source>
</reference>
<name>A0A8J4A410_9ACTN</name>
<dbReference type="SUPFAM" id="SSF55729">
    <property type="entry name" value="Acyl-CoA N-acyltransferases (Nat)"/>
    <property type="match status" value="1"/>
</dbReference>